<name>A0ACB8V3E4_9EURO</name>
<organism evidence="1">
    <name type="scientific">Ophidiomyces ophidiicola</name>
    <dbReference type="NCBI Taxonomy" id="1387563"/>
    <lineage>
        <taxon>Eukaryota</taxon>
        <taxon>Fungi</taxon>
        <taxon>Dikarya</taxon>
        <taxon>Ascomycota</taxon>
        <taxon>Pezizomycotina</taxon>
        <taxon>Eurotiomycetes</taxon>
        <taxon>Eurotiomycetidae</taxon>
        <taxon>Onygenales</taxon>
        <taxon>Onygenaceae</taxon>
        <taxon>Ophidiomyces</taxon>
    </lineage>
</organism>
<evidence type="ECO:0000313" key="1">
    <source>
        <dbReference type="EMBL" id="KAI2391766.1"/>
    </source>
</evidence>
<protein>
    <submittedName>
        <fullName evidence="1">Uncharacterized protein</fullName>
    </submittedName>
</protein>
<gene>
    <name evidence="1" type="ORF">LOY88_000992</name>
</gene>
<dbReference type="EMBL" id="JALBCA010000010">
    <property type="protein sequence ID" value="KAI2391766.1"/>
    <property type="molecule type" value="Genomic_DNA"/>
</dbReference>
<accession>A0ACB8V3E4</accession>
<proteinExistence type="predicted"/>
<reference evidence="1" key="1">
    <citation type="journal article" date="2022" name="bioRxiv">
        <title>Population genetic analysis of Ophidiomyces ophidiicola, the causative agent of snake fungal disease, indicates recent introductions to the USA.</title>
        <authorList>
            <person name="Ladner J.T."/>
            <person name="Palmer J.M."/>
            <person name="Ettinger C.L."/>
            <person name="Stajich J.E."/>
            <person name="Farrell T.M."/>
            <person name="Glorioso B.M."/>
            <person name="Lawson B."/>
            <person name="Price S.J."/>
            <person name="Stengle A.G."/>
            <person name="Grear D.A."/>
            <person name="Lorch J.M."/>
        </authorList>
    </citation>
    <scope>NUCLEOTIDE SEQUENCE</scope>
    <source>
        <strain evidence="1">NWHC 24266-5</strain>
    </source>
</reference>
<comment type="caution">
    <text evidence="1">The sequence shown here is derived from an EMBL/GenBank/DDBJ whole genome shotgun (WGS) entry which is preliminary data.</text>
</comment>
<sequence>MGFKFSYVCDLLSTLDNNRTLKAASEAKKRNPDSSTVLNWFDRHEKKIHSGDTDRLALLSCISPEKRPERVFRLREASLVKVIGRCLLLGACRKQELDRWRERGWGDLGQCVEHVMRQAENQIESNNEVTVEEIDLALAKIASRCRHSGPAVRYQYDAVGVDETLSPIFRRLSSRDGKWLTRLIIKDFSPVVVPSQLVFKTFHFLLPNLLLFQNSLSGALKFLDQDLVKSFPPRPERQYASHLSTIALPYLKPEVGVKVGRVDFFKARSLQHCCQMAEGRVMSVEKKYDGEYCQVHINLSGPTAIQIFSKSGKDSTADRIGAHRIVKESLRIGQSDCRFFDRCIVECEVLVWSDAKSKILPFHKLRSHIPRSGSFIGIENDSPPDQHEHLYLAFFDVLLVDDKVCLSQPYRERRQILQDLVKSIEGYSEIAKQQVINFSYPDSFDSLKDAVAMAAAQRWEGLVLKGNEEPYFPIFEDSVAKSNFGRWIKLKKEYIPGLGDSADFALVGARYDANDANKMQTIKKLLWTSFFVGCLETTQQVSGIQRQVFRVIDVINRHNIGPQLILSLNQLGQFQICDPTSSPFLIKSDQPQMPEVEVLFRMPFVVEMVGSCFERPQDVRYYTLRFPRVLKIHSDRSVDEAITFAELQRLAETSRTIPEDELSQEIALWNTKLDGRGGISEYIVDDSDKSSSSSSPPNSPPCLSFQAEMTPGLSFVHKDRALIELQGSHEVDVAPRYVSRRSTGTLSISNTPNAQGMSNKRQKLYHRNNSQVINILPDHTEHAFSSKDSCPSTTAILADVSGFAAKTNQQNCTPLGIPCTTSTPGSPLSSLNSFNLENFPEHLNSRHLNATGVTSKNMLEFPSFSQSVSQVEGILKQTSTEDLFRNASQGLIEGTAVKNDWILHNIPILFGSSLSKGTFPMLNKYLQKLKRSAAMSVSQFLIEITARSKFDSSFCDKLKAISPSLLGVVLVDSKNGDECRIASEIACMGNEIVNCRQREYFPKSGKIVFVQWRILQLAASSRGILKPRREAYGKAIFAGCLKWGYGASKKRRRKEIHSATDTTPAPQDQYSRVERGIKVSLDWQEILPLVQRGCFEPS</sequence>